<keyword evidence="5 7" id="KW-0450">Lipoyl</keyword>
<dbReference type="EC" id="2.3.1.-" evidence="7"/>
<dbReference type="GO" id="GO:0005737">
    <property type="term" value="C:cytoplasm"/>
    <property type="evidence" value="ECO:0007669"/>
    <property type="project" value="TreeGrafter"/>
</dbReference>
<dbReference type="InterPro" id="IPR001078">
    <property type="entry name" value="2-oxoacid_DH_actylTfrase"/>
</dbReference>
<comment type="caution">
    <text evidence="10">The sequence shown here is derived from an EMBL/GenBank/DDBJ whole genome shotgun (WGS) entry which is preliminary data.</text>
</comment>
<evidence type="ECO:0000259" key="8">
    <source>
        <dbReference type="PROSITE" id="PS50968"/>
    </source>
</evidence>
<evidence type="ECO:0000256" key="4">
    <source>
        <dbReference type="ARBA" id="ARBA00022679"/>
    </source>
</evidence>
<keyword evidence="6 7" id="KW-0012">Acyltransferase</keyword>
<dbReference type="InterPro" id="IPR011053">
    <property type="entry name" value="Single_hybrid_motif"/>
</dbReference>
<comment type="subunit">
    <text evidence="3">Forms a 24-polypeptide structural core with octahedral symmetry.</text>
</comment>
<keyword evidence="10" id="KW-0670">Pyruvate</keyword>
<dbReference type="PROSITE" id="PS00189">
    <property type="entry name" value="LIPOYL"/>
    <property type="match status" value="1"/>
</dbReference>
<dbReference type="SUPFAM" id="SSF47005">
    <property type="entry name" value="Peripheral subunit-binding domain of 2-oxo acid dehydrogenase complex"/>
    <property type="match status" value="1"/>
</dbReference>
<evidence type="ECO:0000259" key="9">
    <source>
        <dbReference type="PROSITE" id="PS51826"/>
    </source>
</evidence>
<proteinExistence type="inferred from homology"/>
<evidence type="ECO:0000256" key="3">
    <source>
        <dbReference type="ARBA" id="ARBA00011484"/>
    </source>
</evidence>
<dbReference type="InterPro" id="IPR004167">
    <property type="entry name" value="PSBD"/>
</dbReference>
<dbReference type="InterPro" id="IPR003016">
    <property type="entry name" value="2-oxoA_DH_lipoyl-BS"/>
</dbReference>
<evidence type="ECO:0000313" key="10">
    <source>
        <dbReference type="EMBL" id="MBB3925742.1"/>
    </source>
</evidence>
<dbReference type="SUPFAM" id="SSF52777">
    <property type="entry name" value="CoA-dependent acyltransferases"/>
    <property type="match status" value="1"/>
</dbReference>
<keyword evidence="4 7" id="KW-0808">Transferase</keyword>
<gene>
    <name evidence="10" type="ORF">GGR43_001457</name>
</gene>
<dbReference type="AlphaFoldDB" id="A0A7W6BIT7"/>
<evidence type="ECO:0000256" key="7">
    <source>
        <dbReference type="RuleBase" id="RU003423"/>
    </source>
</evidence>
<evidence type="ECO:0000256" key="6">
    <source>
        <dbReference type="ARBA" id="ARBA00023315"/>
    </source>
</evidence>
<dbReference type="Pfam" id="PF00198">
    <property type="entry name" value="2-oxoacid_dh"/>
    <property type="match status" value="1"/>
</dbReference>
<dbReference type="EMBL" id="JACIDT010000004">
    <property type="protein sequence ID" value="MBB3925742.1"/>
    <property type="molecule type" value="Genomic_DNA"/>
</dbReference>
<comment type="cofactor">
    <cofactor evidence="1 7">
        <name>(R)-lipoate</name>
        <dbReference type="ChEBI" id="CHEBI:83088"/>
    </cofactor>
</comment>
<accession>A0A7W6BIT7</accession>
<feature type="domain" description="Peripheral subunit-binding (PSBD)" evidence="9">
    <location>
        <begin position="112"/>
        <end position="149"/>
    </location>
</feature>
<dbReference type="PROSITE" id="PS50968">
    <property type="entry name" value="BIOTINYL_LIPOYL"/>
    <property type="match status" value="1"/>
</dbReference>
<keyword evidence="11" id="KW-1185">Reference proteome</keyword>
<dbReference type="CDD" id="cd06849">
    <property type="entry name" value="lipoyl_domain"/>
    <property type="match status" value="1"/>
</dbReference>
<sequence>MTAADIVMPMFGQAMEFGVLVEWLTADGAEVAAGQPVASIESDKATYEIEAPVAGMIRHRVAIGAEVPVGDLLAVIGGAQAAGAVETPAASAAPALAPAATPAPARADGRVLASPRARELARAIGVDLAGVTTARADGVIVAADVERHGAAPPAPSAGTMTPLSPLRRATARRLAQSWTQAPHFTQMIEVDASALVAAQAAIRAGRLACSLNDILIRAAALTMADFPDLNASFEDDALQPLPDIAVGLAVATEAGLAVPVVRNAARRSLDEIAAETRRLIDLGKQGRIGAQDMGRASLTLSNLGRYGVAFGTPVLNLGEPVLVFIGAIEEKAVGIDHEIVLQPRTMLSICYDHRVVDGLRAAQFSQRLKQRLEALEDVLPGETEPSPTEPGGARFADGRVKLRLGEADLLVGAKDARLLSIAAALAALTAELPKLGPSARKLRGIEIRLEDGLAATLLCESEAQVARIGRAIEAADIATYSTAILRAELRPARGGGA</sequence>
<dbReference type="Gene3D" id="2.40.50.100">
    <property type="match status" value="1"/>
</dbReference>
<dbReference type="PROSITE" id="PS51826">
    <property type="entry name" value="PSBD"/>
    <property type="match status" value="1"/>
</dbReference>
<dbReference type="GO" id="GO:0016407">
    <property type="term" value="F:acetyltransferase activity"/>
    <property type="evidence" value="ECO:0007669"/>
    <property type="project" value="TreeGrafter"/>
</dbReference>
<dbReference type="PANTHER" id="PTHR43178">
    <property type="entry name" value="DIHYDROLIPOAMIDE ACETYLTRANSFERASE COMPONENT OF PYRUVATE DEHYDROGENASE COMPLEX"/>
    <property type="match status" value="1"/>
</dbReference>
<organism evidence="10 11">
    <name type="scientific">Sphingobium jiangsuense</name>
    <dbReference type="NCBI Taxonomy" id="870476"/>
    <lineage>
        <taxon>Bacteria</taxon>
        <taxon>Pseudomonadati</taxon>
        <taxon>Pseudomonadota</taxon>
        <taxon>Alphaproteobacteria</taxon>
        <taxon>Sphingomonadales</taxon>
        <taxon>Sphingomonadaceae</taxon>
        <taxon>Sphingobium</taxon>
    </lineage>
</organism>
<evidence type="ECO:0000313" key="11">
    <source>
        <dbReference type="Proteomes" id="UP000571950"/>
    </source>
</evidence>
<dbReference type="SUPFAM" id="SSF51230">
    <property type="entry name" value="Single hybrid motif"/>
    <property type="match status" value="1"/>
</dbReference>
<dbReference type="PANTHER" id="PTHR43178:SF5">
    <property type="entry name" value="LIPOAMIDE ACYLTRANSFERASE COMPONENT OF BRANCHED-CHAIN ALPHA-KETO ACID DEHYDROGENASE COMPLEX, MITOCHONDRIAL"/>
    <property type="match status" value="1"/>
</dbReference>
<evidence type="ECO:0000256" key="1">
    <source>
        <dbReference type="ARBA" id="ARBA00001938"/>
    </source>
</evidence>
<dbReference type="InterPro" id="IPR023213">
    <property type="entry name" value="CAT-like_dom_sf"/>
</dbReference>
<reference evidence="10 11" key="1">
    <citation type="submission" date="2020-08" db="EMBL/GenBank/DDBJ databases">
        <title>Genomic Encyclopedia of Type Strains, Phase IV (KMG-IV): sequencing the most valuable type-strain genomes for metagenomic binning, comparative biology and taxonomic classification.</title>
        <authorList>
            <person name="Goeker M."/>
        </authorList>
    </citation>
    <scope>NUCLEOTIDE SEQUENCE [LARGE SCALE GENOMIC DNA]</scope>
    <source>
        <strain evidence="10 11">DSM 26189</strain>
    </source>
</reference>
<comment type="similarity">
    <text evidence="2 7">Belongs to the 2-oxoacid dehydrogenase family.</text>
</comment>
<feature type="domain" description="Lipoyl-binding" evidence="8">
    <location>
        <begin position="3"/>
        <end position="77"/>
    </location>
</feature>
<evidence type="ECO:0000256" key="2">
    <source>
        <dbReference type="ARBA" id="ARBA00007317"/>
    </source>
</evidence>
<dbReference type="Proteomes" id="UP000571950">
    <property type="component" value="Unassembled WGS sequence"/>
</dbReference>
<dbReference type="InterPro" id="IPR036625">
    <property type="entry name" value="E3-bd_dom_sf"/>
</dbReference>
<name>A0A7W6BIT7_9SPHN</name>
<dbReference type="Gene3D" id="3.30.559.10">
    <property type="entry name" value="Chloramphenicol acetyltransferase-like domain"/>
    <property type="match status" value="1"/>
</dbReference>
<protein>
    <recommendedName>
        <fullName evidence="7">Dihydrolipoamide acetyltransferase component of pyruvate dehydrogenase complex</fullName>
        <ecNumber evidence="7">2.3.1.-</ecNumber>
    </recommendedName>
</protein>
<evidence type="ECO:0000256" key="5">
    <source>
        <dbReference type="ARBA" id="ARBA00022823"/>
    </source>
</evidence>
<dbReference type="Gene3D" id="4.10.320.10">
    <property type="entry name" value="E3-binding domain"/>
    <property type="match status" value="1"/>
</dbReference>
<dbReference type="Pfam" id="PF00364">
    <property type="entry name" value="Biotin_lipoyl"/>
    <property type="match status" value="1"/>
</dbReference>
<dbReference type="Pfam" id="PF02817">
    <property type="entry name" value="E3_binding"/>
    <property type="match status" value="1"/>
</dbReference>
<dbReference type="RefSeq" id="WP_188071298.1">
    <property type="nucleotide sequence ID" value="NZ_BSPS01000020.1"/>
</dbReference>
<dbReference type="GO" id="GO:0031405">
    <property type="term" value="F:lipoic acid binding"/>
    <property type="evidence" value="ECO:0007669"/>
    <property type="project" value="TreeGrafter"/>
</dbReference>
<dbReference type="InterPro" id="IPR000089">
    <property type="entry name" value="Biotin_lipoyl"/>
</dbReference>
<dbReference type="InterPro" id="IPR050743">
    <property type="entry name" value="2-oxoacid_DH_E2_comp"/>
</dbReference>